<name>A0A8S1BM12_9INSE</name>
<feature type="domain" description="CCZ1/INTU second Longin" evidence="3">
    <location>
        <begin position="202"/>
        <end position="318"/>
    </location>
</feature>
<dbReference type="Pfam" id="PF19031">
    <property type="entry name" value="Intu_longin_1"/>
    <property type="match status" value="1"/>
</dbReference>
<reference evidence="5 6" key="1">
    <citation type="submission" date="2020-04" db="EMBL/GenBank/DDBJ databases">
        <authorList>
            <person name="Alioto T."/>
            <person name="Alioto T."/>
            <person name="Gomez Garrido J."/>
        </authorList>
    </citation>
    <scope>NUCLEOTIDE SEQUENCE [LARGE SCALE GENOMIC DNA]</scope>
</reference>
<accession>A0A8S1BM12</accession>
<dbReference type="InterPro" id="IPR043989">
    <property type="entry name" value="CCZ1/INTU/HSP4_longin_3"/>
</dbReference>
<dbReference type="InterPro" id="IPR043987">
    <property type="entry name" value="CCZ1/INTU/HSP4_longin_1"/>
</dbReference>
<evidence type="ECO:0000259" key="3">
    <source>
        <dbReference type="Pfam" id="PF19032"/>
    </source>
</evidence>
<keyword evidence="6" id="KW-1185">Reference proteome</keyword>
<dbReference type="InterPro" id="IPR043988">
    <property type="entry name" value="CCZ1/INTU_longin_2"/>
</dbReference>
<dbReference type="GO" id="GO:0016192">
    <property type="term" value="P:vesicle-mediated transport"/>
    <property type="evidence" value="ECO:0007669"/>
    <property type="project" value="InterPro"/>
</dbReference>
<sequence length="459" mass="51608">MGSTSDVSLLNLYYFNSAYGPREGEEEKKVLYYYPSQTDVETKIKNVGLTEAIIKFTDTFNPSKPCEALHTQKTRQIIHQAEPGFWAVMTLLVPTINKTKDGQDYTEYQNDDVNDSVYLAVLKQCHLMFQLFNGNLTCLADNPTQIKNMLDQFYSRFIPTLKLQHSDLLDIFAGMQFLPLDANTFLHVQCLVNKVEASFPTVHSSAILFNDQLVWSGIDPCDMQLIFHYLVTNLLPNFLETEIEPSRPRVVGRYVTGPATSAVKDELSCSSIPRLFLSSGQNVYLVVYKSMNATSCLLLDSYSTPTPEFFRRLDAFLGSRLAQISEELAASCSKSSIQSPGSSSLGSSLSPDSPKFIYYNTLNRATKSTIHLDGRKCGLVSVSQELIKLLGDVHSDKERLKACSEVILKTKNDSWVAGKFANLREFYVVLNTKNANLIEISDEVKRMCDLHLKSIFFTD</sequence>
<dbReference type="EMBL" id="CADEPI010000003">
    <property type="protein sequence ID" value="CAB3360392.1"/>
    <property type="molecule type" value="Genomic_DNA"/>
</dbReference>
<gene>
    <name evidence="5" type="ORF">CLODIP_2_CD08852</name>
</gene>
<comment type="caution">
    <text evidence="5">The sequence shown here is derived from an EMBL/GenBank/DDBJ whole genome shotgun (WGS) entry which is preliminary data.</text>
</comment>
<dbReference type="Proteomes" id="UP000494165">
    <property type="component" value="Unassembled WGS sequence"/>
</dbReference>
<dbReference type="InterPro" id="IPR013176">
    <property type="entry name" value="Ccz1"/>
</dbReference>
<dbReference type="PANTHER" id="PTHR13056">
    <property type="entry name" value="VACUOLAR FUSION PROTEIN CCZ1 HOMOLOG-RELATED"/>
    <property type="match status" value="1"/>
</dbReference>
<evidence type="ECO:0000259" key="2">
    <source>
        <dbReference type="Pfam" id="PF19031"/>
    </source>
</evidence>
<comment type="similarity">
    <text evidence="1">Belongs to the CCZ1 family.</text>
</comment>
<dbReference type="Pfam" id="PF19033">
    <property type="entry name" value="Intu_longin_3"/>
    <property type="match status" value="1"/>
</dbReference>
<organism evidence="5 6">
    <name type="scientific">Cloeon dipterum</name>
    <dbReference type="NCBI Taxonomy" id="197152"/>
    <lineage>
        <taxon>Eukaryota</taxon>
        <taxon>Metazoa</taxon>
        <taxon>Ecdysozoa</taxon>
        <taxon>Arthropoda</taxon>
        <taxon>Hexapoda</taxon>
        <taxon>Insecta</taxon>
        <taxon>Pterygota</taxon>
        <taxon>Palaeoptera</taxon>
        <taxon>Ephemeroptera</taxon>
        <taxon>Pisciforma</taxon>
        <taxon>Baetidae</taxon>
        <taxon>Cloeon</taxon>
    </lineage>
</organism>
<feature type="domain" description="CCZ1/INTU/HPS4 third Longin" evidence="4">
    <location>
        <begin position="353"/>
        <end position="446"/>
    </location>
</feature>
<proteinExistence type="inferred from homology"/>
<dbReference type="OrthoDB" id="240546at2759"/>
<dbReference type="AlphaFoldDB" id="A0A8S1BM12"/>
<dbReference type="GO" id="GO:0035658">
    <property type="term" value="C:Mon1-Ccz1 complex"/>
    <property type="evidence" value="ECO:0007669"/>
    <property type="project" value="InterPro"/>
</dbReference>
<feature type="domain" description="CCZ1/INTU/HSP4 first Longin" evidence="2">
    <location>
        <begin position="12"/>
        <end position="134"/>
    </location>
</feature>
<evidence type="ECO:0000313" key="5">
    <source>
        <dbReference type="EMBL" id="CAB3360392.1"/>
    </source>
</evidence>
<dbReference type="PANTHER" id="PTHR13056:SF0">
    <property type="entry name" value="VACUOLAR FUSION PROTEIN CCZ1 HOMOLOG-RELATED"/>
    <property type="match status" value="1"/>
</dbReference>
<evidence type="ECO:0000256" key="1">
    <source>
        <dbReference type="ARBA" id="ARBA00005352"/>
    </source>
</evidence>
<dbReference type="Pfam" id="PF19032">
    <property type="entry name" value="Intu_longin_2"/>
    <property type="match status" value="1"/>
</dbReference>
<evidence type="ECO:0000259" key="4">
    <source>
        <dbReference type="Pfam" id="PF19033"/>
    </source>
</evidence>
<evidence type="ECO:0008006" key="7">
    <source>
        <dbReference type="Google" id="ProtNLM"/>
    </source>
</evidence>
<protein>
    <recommendedName>
        <fullName evidence="7">CCZ1/INTU/HSP4 first Longin domain-containing protein</fullName>
    </recommendedName>
</protein>
<evidence type="ECO:0000313" key="6">
    <source>
        <dbReference type="Proteomes" id="UP000494165"/>
    </source>
</evidence>